<accession>A0A2S6C805</accession>
<evidence type="ECO:0000256" key="1">
    <source>
        <dbReference type="ARBA" id="ARBA00004609"/>
    </source>
</evidence>
<feature type="transmembrane region" description="Helical" evidence="9">
    <location>
        <begin position="29"/>
        <end position="48"/>
    </location>
</feature>
<keyword evidence="2" id="KW-1003">Cell membrane</keyword>
<feature type="transmembrane region" description="Helical" evidence="9">
    <location>
        <begin position="80"/>
        <end position="102"/>
    </location>
</feature>
<feature type="transmembrane region" description="Helical" evidence="9">
    <location>
        <begin position="176"/>
        <end position="200"/>
    </location>
</feature>
<feature type="compositionally biased region" description="Polar residues" evidence="8">
    <location>
        <begin position="324"/>
        <end position="333"/>
    </location>
</feature>
<evidence type="ECO:0000256" key="9">
    <source>
        <dbReference type="SAM" id="Phobius"/>
    </source>
</evidence>
<dbReference type="Proteomes" id="UP000237631">
    <property type="component" value="Unassembled WGS sequence"/>
</dbReference>
<comment type="subcellular location">
    <subcellularLocation>
        <location evidence="1">Cell membrane</location>
        <topology evidence="1">Lipid-anchor</topology>
        <topology evidence="1">GPI-anchor</topology>
    </subcellularLocation>
</comment>
<dbReference type="Pfam" id="PF20238">
    <property type="entry name" value="BIM1-like_dom"/>
    <property type="match status" value="1"/>
</dbReference>
<dbReference type="PANTHER" id="PTHR34992:SF10">
    <property type="entry name" value="COPPER ACQUISITION FACTOR BIM1-LIKE DOMAIN-CONTAINING PROTEIN"/>
    <property type="match status" value="1"/>
</dbReference>
<reference evidence="12" key="1">
    <citation type="journal article" date="2017" name="bioRxiv">
        <title>Conservation of a gene cluster reveals novel cercosporin biosynthetic mechanisms and extends production to the genus Colletotrichum.</title>
        <authorList>
            <person name="de Jonge R."/>
            <person name="Ebert M.K."/>
            <person name="Huitt-Roehl C.R."/>
            <person name="Pal P."/>
            <person name="Suttle J.C."/>
            <person name="Spanner R.E."/>
            <person name="Neubauer J.D."/>
            <person name="Jurick W.M.II."/>
            <person name="Stott K.A."/>
            <person name="Secor G.A."/>
            <person name="Thomma B.P.H.J."/>
            <person name="Van de Peer Y."/>
            <person name="Townsend C.A."/>
            <person name="Bolton M.D."/>
        </authorList>
    </citation>
    <scope>NUCLEOTIDE SEQUENCE [LARGE SCALE GENOMIC DNA]</scope>
    <source>
        <strain evidence="12">CBS538.71</strain>
    </source>
</reference>
<feature type="domain" description="Copper acquisition factor BIM1-like" evidence="10">
    <location>
        <begin position="374"/>
        <end position="519"/>
    </location>
</feature>
<gene>
    <name evidence="11" type="ORF">CBER1_07426</name>
</gene>
<keyword evidence="9" id="KW-1133">Transmembrane helix</keyword>
<dbReference type="InterPro" id="IPR018750">
    <property type="entry name" value="DUF2306_membrane"/>
</dbReference>
<evidence type="ECO:0000259" key="10">
    <source>
        <dbReference type="Pfam" id="PF20238"/>
    </source>
</evidence>
<keyword evidence="7" id="KW-0449">Lipoprotein</keyword>
<keyword evidence="5 9" id="KW-0472">Membrane</keyword>
<dbReference type="GO" id="GO:0005886">
    <property type="term" value="C:plasma membrane"/>
    <property type="evidence" value="ECO:0007669"/>
    <property type="project" value="UniProtKB-SubCell"/>
</dbReference>
<feature type="transmembrane region" description="Helical" evidence="9">
    <location>
        <begin position="144"/>
        <end position="164"/>
    </location>
</feature>
<proteinExistence type="predicted"/>
<evidence type="ECO:0000313" key="12">
    <source>
        <dbReference type="Proteomes" id="UP000237631"/>
    </source>
</evidence>
<evidence type="ECO:0000313" key="11">
    <source>
        <dbReference type="EMBL" id="PPJ55855.1"/>
    </source>
</evidence>
<organism evidence="11 12">
    <name type="scientific">Cercospora berteroae</name>
    <dbReference type="NCBI Taxonomy" id="357750"/>
    <lineage>
        <taxon>Eukaryota</taxon>
        <taxon>Fungi</taxon>
        <taxon>Dikarya</taxon>
        <taxon>Ascomycota</taxon>
        <taxon>Pezizomycotina</taxon>
        <taxon>Dothideomycetes</taxon>
        <taxon>Dothideomycetidae</taxon>
        <taxon>Mycosphaerellales</taxon>
        <taxon>Mycosphaerellaceae</taxon>
        <taxon>Cercospora</taxon>
    </lineage>
</organism>
<comment type="caution">
    <text evidence="11">The sequence shown here is derived from an EMBL/GenBank/DDBJ whole genome shotgun (WGS) entry which is preliminary data.</text>
</comment>
<evidence type="ECO:0000256" key="6">
    <source>
        <dbReference type="ARBA" id="ARBA00023180"/>
    </source>
</evidence>
<dbReference type="PANTHER" id="PTHR34992">
    <property type="entry name" value="HYPHAL ANASTAMOSIS-7 PROTEIN"/>
    <property type="match status" value="1"/>
</dbReference>
<feature type="transmembrane region" description="Helical" evidence="9">
    <location>
        <begin position="114"/>
        <end position="132"/>
    </location>
</feature>
<protein>
    <recommendedName>
        <fullName evidence="10">Copper acquisition factor BIM1-like domain-containing protein</fullName>
    </recommendedName>
</protein>
<evidence type="ECO:0000256" key="5">
    <source>
        <dbReference type="ARBA" id="ARBA00023136"/>
    </source>
</evidence>
<dbReference type="InterPro" id="IPR046936">
    <property type="entry name" value="BIM1-like"/>
</dbReference>
<keyword evidence="4" id="KW-0732">Signal</keyword>
<dbReference type="AlphaFoldDB" id="A0A2S6C805"/>
<dbReference type="CDD" id="cd21176">
    <property type="entry name" value="LPMO_auxiliary-like"/>
    <property type="match status" value="1"/>
</dbReference>
<evidence type="ECO:0000256" key="3">
    <source>
        <dbReference type="ARBA" id="ARBA00022622"/>
    </source>
</evidence>
<evidence type="ECO:0000256" key="4">
    <source>
        <dbReference type="ARBA" id="ARBA00022729"/>
    </source>
</evidence>
<keyword evidence="12" id="KW-1185">Reference proteome</keyword>
<evidence type="ECO:0000256" key="2">
    <source>
        <dbReference type="ARBA" id="ARBA00022475"/>
    </source>
</evidence>
<dbReference type="EMBL" id="PNEN01000530">
    <property type="protein sequence ID" value="PPJ55855.1"/>
    <property type="molecule type" value="Genomic_DNA"/>
</dbReference>
<dbReference type="STRING" id="357750.A0A2S6C805"/>
<dbReference type="InterPro" id="IPR046530">
    <property type="entry name" value="BIM1-like_dom"/>
</dbReference>
<evidence type="ECO:0000256" key="8">
    <source>
        <dbReference type="SAM" id="MobiDB-lite"/>
    </source>
</evidence>
<feature type="region of interest" description="Disordered" evidence="8">
    <location>
        <begin position="304"/>
        <end position="333"/>
    </location>
</feature>
<keyword evidence="9" id="KW-0812">Transmembrane</keyword>
<dbReference type="OrthoDB" id="193478at2759"/>
<keyword evidence="3" id="KW-0336">GPI-anchor</keyword>
<name>A0A2S6C805_9PEZI</name>
<dbReference type="Pfam" id="PF10067">
    <property type="entry name" value="DUF2306"/>
    <property type="match status" value="1"/>
</dbReference>
<sequence>MAIYKHNSPPNTFVAFFRKIYNPVGFNKGYNFILFFIFAGALFGFALARTPYMNVNGYFMSQTAPGEAHWYRQSYYNIGIQIHLLCVIPASLLVVFQFVPVIRHKARLFHRINGYVVVLLLIVGNVGAVMIARRAFGGTLATQTAVGAFAIFTTVGSVLAWINIKRLQIEQHRAWMLRTWAIAGGIITVRLIQVIMGLVISKVGSYYVAMLCAQIEGAGGNFDKYPSCQANPEGLAVVHANWSGTTEGVEEVAATFQLSFGATMWLTFALHLLGVELYLHLTKAETERLRQVSYERQLERGWKHPGSAGLTSDKFGDEEEWQPSAKSQLSQPVQAERKAEVGEISAISIFFRSSLQNNIDTIGIDYNNSTGEYEFPFGMQWMYPCGGLPQAQNRTKWPVGGGALSVQPGWFPGHKKALFYVNVGIIAQGQVAPPNMSHPVVGPFEVTGPDNLQYNGQFCLPQVRFPASLNLTVGQNITLQVIETAQHGAALYSCVDITLVEPDDEDIEEVNPQNCYNSTNLGFNKYFTTQALTAGASSSALPSGALSIAAMVSLLMYNLL</sequence>
<keyword evidence="6" id="KW-0325">Glycoprotein</keyword>
<dbReference type="GO" id="GO:0098552">
    <property type="term" value="C:side of membrane"/>
    <property type="evidence" value="ECO:0007669"/>
    <property type="project" value="UniProtKB-KW"/>
</dbReference>
<evidence type="ECO:0000256" key="7">
    <source>
        <dbReference type="ARBA" id="ARBA00023288"/>
    </source>
</evidence>